<evidence type="ECO:0000313" key="2">
    <source>
        <dbReference type="Proteomes" id="UP000583699"/>
    </source>
</evidence>
<comment type="caution">
    <text evidence="1">The sequence shown here is derived from an EMBL/GenBank/DDBJ whole genome shotgun (WGS) entry which is preliminary data.</text>
</comment>
<protein>
    <submittedName>
        <fullName evidence="1">Uncharacterized protein</fullName>
    </submittedName>
</protein>
<accession>A0A7W8N732</accession>
<reference evidence="1 2" key="1">
    <citation type="submission" date="2020-08" db="EMBL/GenBank/DDBJ databases">
        <title>Genomic Encyclopedia of Type Strains, Phase IV (KMG-IV): sequencing the most valuable type-strain genomes for metagenomic binning, comparative biology and taxonomic classification.</title>
        <authorList>
            <person name="Goeker M."/>
        </authorList>
    </citation>
    <scope>NUCLEOTIDE SEQUENCE [LARGE SCALE GENOMIC DNA]</scope>
    <source>
        <strain evidence="1 2">DSM 19169</strain>
    </source>
</reference>
<dbReference type="AlphaFoldDB" id="A0A7W8N732"/>
<name>A0A7W8N732_9BACL</name>
<dbReference type="Proteomes" id="UP000583699">
    <property type="component" value="Unassembled WGS sequence"/>
</dbReference>
<organism evidence="1 2">
    <name type="scientific">Anoxybacillus mongoliensis</name>
    <dbReference type="NCBI Taxonomy" id="452565"/>
    <lineage>
        <taxon>Bacteria</taxon>
        <taxon>Bacillati</taxon>
        <taxon>Bacillota</taxon>
        <taxon>Bacilli</taxon>
        <taxon>Bacillales</taxon>
        <taxon>Anoxybacillaceae</taxon>
        <taxon>Anoxybacillus</taxon>
    </lineage>
</organism>
<dbReference type="EMBL" id="JACHEQ010000007">
    <property type="protein sequence ID" value="MBB5355696.1"/>
    <property type="molecule type" value="Genomic_DNA"/>
</dbReference>
<evidence type="ECO:0000313" key="1">
    <source>
        <dbReference type="EMBL" id="MBB5355696.1"/>
    </source>
</evidence>
<keyword evidence="2" id="KW-1185">Reference proteome</keyword>
<sequence>MDKKSKNNTVKEETFIFEEQETPMVVMHPSD</sequence>
<gene>
    <name evidence="1" type="ORF">HNR43_001671</name>
</gene>
<proteinExistence type="predicted"/>